<sequence length="447" mass="50425">MSGGTAGGGGGVRGTGAECRKFAPNIFNKSKCSSCFKQKEEHSAEALECNRSLNVNPKDSLFTSKGRSKNMQFGKGFSLAGIERSPIHTAVYTRSSRRCEISECRQPCDLFSVHSSHLFLQHPYERRRPPPRVVGLSAFAHGCRNLIHGKEGFVEVSKNSAGILQIQVQLPFAILSHDDGDTRCATHRKSIRGDKNLILFVIHLFDEAYKRTSRVQDRALRRPLERREAGMINGGTVNKMKRPESCLPLFGRHPLRDQLPILRLVLSLVCIIFRGCSLRYSIQSSRRLPRIIACLCLARLDNSSHQVGVAATVCKHCVCEYRFISRSSSMWLRYAEDDYLQLSRHNILPDLVLSMLRKNFLKSTSFKLFDLLKFISIMHKYVLELIRSVLQVMGSGCGAGNCRVNGSQASRGHFLLHFIALRLKWRQEKGVEISSEIIKTSSRKRTM</sequence>
<dbReference type="EMBL" id="GL888417">
    <property type="protein sequence ID" value="EGI61290.1"/>
    <property type="molecule type" value="Genomic_DNA"/>
</dbReference>
<dbReference type="AlphaFoldDB" id="F4WX47"/>
<dbReference type="Proteomes" id="UP000007755">
    <property type="component" value="Unassembled WGS sequence"/>
</dbReference>
<dbReference type="eggNOG" id="KOG4807">
    <property type="taxonomic scope" value="Eukaryota"/>
</dbReference>
<dbReference type="STRING" id="103372.F4WX47"/>
<evidence type="ECO:0000313" key="2">
    <source>
        <dbReference type="Proteomes" id="UP000007755"/>
    </source>
</evidence>
<proteinExistence type="predicted"/>
<dbReference type="InParanoid" id="F4WX47"/>
<gene>
    <name evidence="1" type="ORF">G5I_10538</name>
</gene>
<keyword evidence="2" id="KW-1185">Reference proteome</keyword>
<reference evidence="1" key="1">
    <citation type="submission" date="2011-02" db="EMBL/GenBank/DDBJ databases">
        <title>The genome of the leaf-cutting ant Acromyrmex echinatior suggests key adaptations to social evolution and fungus farming.</title>
        <authorList>
            <person name="Nygaard S."/>
            <person name="Zhang G."/>
        </authorList>
    </citation>
    <scope>NUCLEOTIDE SEQUENCE</scope>
</reference>
<accession>F4WX47</accession>
<evidence type="ECO:0000313" key="1">
    <source>
        <dbReference type="EMBL" id="EGI61290.1"/>
    </source>
</evidence>
<name>F4WX47_ACREC</name>
<organism evidence="2">
    <name type="scientific">Acromyrmex echinatior</name>
    <name type="common">Panamanian leafcutter ant</name>
    <name type="synonym">Acromyrmex octospinosus echinatior</name>
    <dbReference type="NCBI Taxonomy" id="103372"/>
    <lineage>
        <taxon>Eukaryota</taxon>
        <taxon>Metazoa</taxon>
        <taxon>Ecdysozoa</taxon>
        <taxon>Arthropoda</taxon>
        <taxon>Hexapoda</taxon>
        <taxon>Insecta</taxon>
        <taxon>Pterygota</taxon>
        <taxon>Neoptera</taxon>
        <taxon>Endopterygota</taxon>
        <taxon>Hymenoptera</taxon>
        <taxon>Apocrita</taxon>
        <taxon>Aculeata</taxon>
        <taxon>Formicoidea</taxon>
        <taxon>Formicidae</taxon>
        <taxon>Myrmicinae</taxon>
        <taxon>Acromyrmex</taxon>
    </lineage>
</organism>
<protein>
    <submittedName>
        <fullName evidence="1">Protein outspread</fullName>
    </submittedName>
</protein>